<feature type="region of interest" description="Disordered" evidence="1">
    <location>
        <begin position="52"/>
        <end position="74"/>
    </location>
</feature>
<accession>A0ABV1WT57</accession>
<dbReference type="EMBL" id="JBEPEK010000045">
    <property type="protein sequence ID" value="MER7179593.1"/>
    <property type="molecule type" value="Genomic_DNA"/>
</dbReference>
<evidence type="ECO:0000256" key="1">
    <source>
        <dbReference type="SAM" id="MobiDB-lite"/>
    </source>
</evidence>
<name>A0ABV1WT57_9ACTN</name>
<dbReference type="RefSeq" id="WP_350778913.1">
    <property type="nucleotide sequence ID" value="NZ_JBEPEK010000045.1"/>
</dbReference>
<keyword evidence="3" id="KW-1185">Reference proteome</keyword>
<gene>
    <name evidence="2" type="ORF">ABT404_08925</name>
</gene>
<reference evidence="2 3" key="1">
    <citation type="submission" date="2024-06" db="EMBL/GenBank/DDBJ databases">
        <title>The Natural Products Discovery Center: Release of the First 8490 Sequenced Strains for Exploring Actinobacteria Biosynthetic Diversity.</title>
        <authorList>
            <person name="Kalkreuter E."/>
            <person name="Kautsar S.A."/>
            <person name="Yang D."/>
            <person name="Bader C.D."/>
            <person name="Teijaro C.N."/>
            <person name="Fluegel L."/>
            <person name="Davis C.M."/>
            <person name="Simpson J.R."/>
            <person name="Lauterbach L."/>
            <person name="Steele A.D."/>
            <person name="Gui C."/>
            <person name="Meng S."/>
            <person name="Li G."/>
            <person name="Viehrig K."/>
            <person name="Ye F."/>
            <person name="Su P."/>
            <person name="Kiefer A.F."/>
            <person name="Nichols A."/>
            <person name="Cepeda A.J."/>
            <person name="Yan W."/>
            <person name="Fan B."/>
            <person name="Jiang Y."/>
            <person name="Adhikari A."/>
            <person name="Zheng C.-J."/>
            <person name="Schuster L."/>
            <person name="Cowan T.M."/>
            <person name="Smanski M.J."/>
            <person name="Chevrette M.G."/>
            <person name="De Carvalho L.P.S."/>
            <person name="Shen B."/>
        </authorList>
    </citation>
    <scope>NUCLEOTIDE SEQUENCE [LARGE SCALE GENOMIC DNA]</scope>
    <source>
        <strain evidence="2 3">NPDC000234</strain>
    </source>
</reference>
<evidence type="ECO:0008006" key="4">
    <source>
        <dbReference type="Google" id="ProtNLM"/>
    </source>
</evidence>
<sequence>MAVAFLGQLLLAVVHAELSSRFAVTGGVCQWGRRPARLYLGINLLEGDPVKPFRPRTKLADPAPTPHTEERKAS</sequence>
<protein>
    <recommendedName>
        <fullName evidence="4">Secreted protein</fullName>
    </recommendedName>
</protein>
<organism evidence="2 3">
    <name type="scientific">Streptomyces hyaluromycini</name>
    <dbReference type="NCBI Taxonomy" id="1377993"/>
    <lineage>
        <taxon>Bacteria</taxon>
        <taxon>Bacillati</taxon>
        <taxon>Actinomycetota</taxon>
        <taxon>Actinomycetes</taxon>
        <taxon>Kitasatosporales</taxon>
        <taxon>Streptomycetaceae</taxon>
        <taxon>Streptomyces</taxon>
    </lineage>
</organism>
<proteinExistence type="predicted"/>
<dbReference type="Proteomes" id="UP001474181">
    <property type="component" value="Unassembled WGS sequence"/>
</dbReference>
<comment type="caution">
    <text evidence="2">The sequence shown here is derived from an EMBL/GenBank/DDBJ whole genome shotgun (WGS) entry which is preliminary data.</text>
</comment>
<evidence type="ECO:0000313" key="3">
    <source>
        <dbReference type="Proteomes" id="UP001474181"/>
    </source>
</evidence>
<evidence type="ECO:0000313" key="2">
    <source>
        <dbReference type="EMBL" id="MER7179593.1"/>
    </source>
</evidence>